<feature type="non-terminal residue" evidence="1">
    <location>
        <position position="1"/>
    </location>
</feature>
<proteinExistence type="predicted"/>
<accession>A0ABQ8DAN7</accession>
<feature type="non-terminal residue" evidence="1">
    <location>
        <position position="64"/>
    </location>
</feature>
<reference evidence="1 2" key="1">
    <citation type="submission" date="2021-05" db="EMBL/GenBank/DDBJ databases">
        <title>Genome Assembly of Synthetic Allotetraploid Brassica napus Reveals Homoeologous Exchanges between Subgenomes.</title>
        <authorList>
            <person name="Davis J.T."/>
        </authorList>
    </citation>
    <scope>NUCLEOTIDE SEQUENCE [LARGE SCALE GENOMIC DNA]</scope>
    <source>
        <strain evidence="2">cv. Da-Ae</strain>
        <tissue evidence="1">Seedling</tissue>
    </source>
</reference>
<sequence>AERRILPLSCCSSSFPLLQLTSHLLLYCSIVKSATNPSLSLSPLLHSFNQIFDEVDDEDEEDQQ</sequence>
<evidence type="ECO:0000313" key="2">
    <source>
        <dbReference type="Proteomes" id="UP000824890"/>
    </source>
</evidence>
<gene>
    <name evidence="1" type="ORF">HID58_018720</name>
</gene>
<name>A0ABQ8DAN7_BRANA</name>
<dbReference type="EMBL" id="JAGKQM010000005">
    <property type="protein sequence ID" value="KAH0926464.1"/>
    <property type="molecule type" value="Genomic_DNA"/>
</dbReference>
<organism evidence="1 2">
    <name type="scientific">Brassica napus</name>
    <name type="common">Rape</name>
    <dbReference type="NCBI Taxonomy" id="3708"/>
    <lineage>
        <taxon>Eukaryota</taxon>
        <taxon>Viridiplantae</taxon>
        <taxon>Streptophyta</taxon>
        <taxon>Embryophyta</taxon>
        <taxon>Tracheophyta</taxon>
        <taxon>Spermatophyta</taxon>
        <taxon>Magnoliopsida</taxon>
        <taxon>eudicotyledons</taxon>
        <taxon>Gunneridae</taxon>
        <taxon>Pentapetalae</taxon>
        <taxon>rosids</taxon>
        <taxon>malvids</taxon>
        <taxon>Brassicales</taxon>
        <taxon>Brassicaceae</taxon>
        <taxon>Brassiceae</taxon>
        <taxon>Brassica</taxon>
    </lineage>
</organism>
<protein>
    <submittedName>
        <fullName evidence="1">Uncharacterized protein</fullName>
    </submittedName>
</protein>
<dbReference type="Proteomes" id="UP000824890">
    <property type="component" value="Unassembled WGS sequence"/>
</dbReference>
<keyword evidence="2" id="KW-1185">Reference proteome</keyword>
<comment type="caution">
    <text evidence="1">The sequence shown here is derived from an EMBL/GenBank/DDBJ whole genome shotgun (WGS) entry which is preliminary data.</text>
</comment>
<evidence type="ECO:0000313" key="1">
    <source>
        <dbReference type="EMBL" id="KAH0926464.1"/>
    </source>
</evidence>